<keyword evidence="4" id="KW-0963">Cytoplasm</keyword>
<feature type="binding site" evidence="4">
    <location>
        <position position="57"/>
    </location>
    <ligand>
        <name>Zn(2+)</name>
        <dbReference type="ChEBI" id="CHEBI:29105"/>
    </ligand>
</feature>
<dbReference type="HAMAP" id="MF_01395">
    <property type="entry name" value="AcetylCoA_CT_beta"/>
    <property type="match status" value="1"/>
</dbReference>
<protein>
    <recommendedName>
        <fullName evidence="4">Acetyl-coenzyme A carboxylase carboxyl transferase subunit beta</fullName>
        <shortName evidence="4">ACCase subunit beta</shortName>
        <shortName evidence="4">Acetyl-CoA carboxylase carboxyltransferase subunit beta</shortName>
        <ecNumber evidence="4">2.1.3.15</ecNumber>
    </recommendedName>
</protein>
<evidence type="ECO:0000256" key="2">
    <source>
        <dbReference type="ARBA" id="ARBA00022679"/>
    </source>
</evidence>
<dbReference type="PANTHER" id="PTHR42995">
    <property type="entry name" value="ACETYL-COENZYME A CARBOXYLASE CARBOXYL TRANSFERASE SUBUNIT BETA, CHLOROPLASTIC"/>
    <property type="match status" value="1"/>
</dbReference>
<keyword evidence="1 4" id="KW-0444">Lipid biosynthesis</keyword>
<sequence>MNSAFKERKDRLQVFRDYREKLLSKPIKKMNHPDTWQCNKCESVFNYQEISKHYFVCPHCQHVHALTAQQRLDYICDENSFIETFHSLKRVKKSNFPGYENKILKLQETLNMNEAVVSGVAKIGTYRVALCVMDNRFLMGSMGEVVGEKITRHIEYATKKKLPLIIFSCSGGARMQEGILSLMQMAKTSAALAKHDEAGLLYISYLTHPTTGGVSASFAMLGDIQLSEPQCLIGFAGKRVIQSTVNEKLPDDFQTAEFLEKKGFLDQIVERENMRSTCIQLLKIHERGKK</sequence>
<dbReference type="AlphaFoldDB" id="A0A1T4KPP1"/>
<evidence type="ECO:0000313" key="6">
    <source>
        <dbReference type="EMBL" id="SJZ44318.1"/>
    </source>
</evidence>
<dbReference type="InterPro" id="IPR000438">
    <property type="entry name" value="Acetyl_CoA_COase_Trfase_b_su"/>
</dbReference>
<comment type="similarity">
    <text evidence="4">Belongs to the AccD/PCCB family.</text>
</comment>
<keyword evidence="4" id="KW-0479">Metal-binding</keyword>
<dbReference type="RefSeq" id="WP_078711064.1">
    <property type="nucleotide sequence ID" value="NZ_FUWY01000001.1"/>
</dbReference>
<comment type="subcellular location">
    <subcellularLocation>
        <location evidence="4">Cytoplasm</location>
    </subcellularLocation>
</comment>
<dbReference type="EMBL" id="FUWY01000001">
    <property type="protein sequence ID" value="SJZ44318.1"/>
    <property type="molecule type" value="Genomic_DNA"/>
</dbReference>
<evidence type="ECO:0000256" key="1">
    <source>
        <dbReference type="ARBA" id="ARBA00022516"/>
    </source>
</evidence>
<accession>A0A1T4KPP1</accession>
<keyword evidence="4" id="KW-0547">Nucleotide-binding</keyword>
<feature type="zinc finger region" description="C4-type" evidence="4">
    <location>
        <begin position="38"/>
        <end position="60"/>
    </location>
</feature>
<dbReference type="SUPFAM" id="SSF52096">
    <property type="entry name" value="ClpP/crotonase"/>
    <property type="match status" value="1"/>
</dbReference>
<dbReference type="NCBIfam" id="TIGR00515">
    <property type="entry name" value="accD"/>
    <property type="match status" value="1"/>
</dbReference>
<feature type="domain" description="CoA carboxyltransferase N-terminal" evidence="5">
    <location>
        <begin position="34"/>
        <end position="290"/>
    </location>
</feature>
<keyword evidence="4" id="KW-0862">Zinc</keyword>
<dbReference type="PROSITE" id="PS50980">
    <property type="entry name" value="COA_CT_NTER"/>
    <property type="match status" value="1"/>
</dbReference>
<evidence type="ECO:0000313" key="7">
    <source>
        <dbReference type="Proteomes" id="UP000243297"/>
    </source>
</evidence>
<dbReference type="UniPathway" id="UPA00655">
    <property type="reaction ID" value="UER00711"/>
</dbReference>
<comment type="catalytic activity">
    <reaction evidence="4">
        <text>N(6)-carboxybiotinyl-L-lysyl-[protein] + acetyl-CoA = N(6)-biotinyl-L-lysyl-[protein] + malonyl-CoA</text>
        <dbReference type="Rhea" id="RHEA:54728"/>
        <dbReference type="Rhea" id="RHEA-COMP:10505"/>
        <dbReference type="Rhea" id="RHEA-COMP:10506"/>
        <dbReference type="ChEBI" id="CHEBI:57288"/>
        <dbReference type="ChEBI" id="CHEBI:57384"/>
        <dbReference type="ChEBI" id="CHEBI:83144"/>
        <dbReference type="ChEBI" id="CHEBI:83145"/>
        <dbReference type="EC" id="2.1.3.15"/>
    </reaction>
</comment>
<gene>
    <name evidence="4" type="primary">accD</name>
    <name evidence="6" type="ORF">SAMN02745191_0640</name>
</gene>
<dbReference type="Gene3D" id="3.90.226.10">
    <property type="entry name" value="2-enoyl-CoA Hydratase, Chain A, domain 1"/>
    <property type="match status" value="1"/>
</dbReference>
<dbReference type="STRING" id="118967.SAMN02745191_0640"/>
<dbReference type="GO" id="GO:0006633">
    <property type="term" value="P:fatty acid biosynthetic process"/>
    <property type="evidence" value="ECO:0007669"/>
    <property type="project" value="UniProtKB-KW"/>
</dbReference>
<comment type="cofactor">
    <cofactor evidence="4">
        <name>Zn(2+)</name>
        <dbReference type="ChEBI" id="CHEBI:29105"/>
    </cofactor>
    <text evidence="4">Binds 1 zinc ion per subunit.</text>
</comment>
<comment type="subunit">
    <text evidence="4">Acetyl-CoA carboxylase is a heterohexamer composed of biotin carboxyl carrier protein (AccB), biotin carboxylase (AccC) and two subunits each of ACCase subunit alpha (AccA) and ACCase subunit beta (AccD).</text>
</comment>
<keyword evidence="3 4" id="KW-0443">Lipid metabolism</keyword>
<dbReference type="GO" id="GO:0016743">
    <property type="term" value="F:carboxyl- or carbamoyltransferase activity"/>
    <property type="evidence" value="ECO:0007669"/>
    <property type="project" value="UniProtKB-UniRule"/>
</dbReference>
<dbReference type="InterPro" id="IPR011762">
    <property type="entry name" value="COA_CT_N"/>
</dbReference>
<feature type="binding site" evidence="4">
    <location>
        <position position="41"/>
    </location>
    <ligand>
        <name>Zn(2+)</name>
        <dbReference type="ChEBI" id="CHEBI:29105"/>
    </ligand>
</feature>
<keyword evidence="2 4" id="KW-0808">Transferase</keyword>
<reference evidence="7" key="1">
    <citation type="submission" date="2017-02" db="EMBL/GenBank/DDBJ databases">
        <authorList>
            <person name="Varghese N."/>
            <person name="Submissions S."/>
        </authorList>
    </citation>
    <scope>NUCLEOTIDE SEQUENCE [LARGE SCALE GENOMIC DNA]</scope>
    <source>
        <strain evidence="7">ATCC 25662</strain>
    </source>
</reference>
<proteinExistence type="inferred from homology"/>
<evidence type="ECO:0000256" key="4">
    <source>
        <dbReference type="HAMAP-Rule" id="MF_01395"/>
    </source>
</evidence>
<dbReference type="GO" id="GO:0005524">
    <property type="term" value="F:ATP binding"/>
    <property type="evidence" value="ECO:0007669"/>
    <property type="project" value="UniProtKB-KW"/>
</dbReference>
<dbReference type="GO" id="GO:0009317">
    <property type="term" value="C:acetyl-CoA carboxylase complex"/>
    <property type="evidence" value="ECO:0007669"/>
    <property type="project" value="InterPro"/>
</dbReference>
<comment type="pathway">
    <text evidence="4">Lipid metabolism; malonyl-CoA biosynthesis; malonyl-CoA from acetyl-CoA: step 1/1.</text>
</comment>
<dbReference type="GO" id="GO:0003989">
    <property type="term" value="F:acetyl-CoA carboxylase activity"/>
    <property type="evidence" value="ECO:0007669"/>
    <property type="project" value="InterPro"/>
</dbReference>
<keyword evidence="7" id="KW-1185">Reference proteome</keyword>
<feature type="binding site" evidence="4">
    <location>
        <position position="38"/>
    </location>
    <ligand>
        <name>Zn(2+)</name>
        <dbReference type="ChEBI" id="CHEBI:29105"/>
    </ligand>
</feature>
<dbReference type="PANTHER" id="PTHR42995:SF5">
    <property type="entry name" value="ACETYL-COENZYME A CARBOXYLASE CARBOXYL TRANSFERASE SUBUNIT BETA, CHLOROPLASTIC"/>
    <property type="match status" value="1"/>
</dbReference>
<name>A0A1T4KPP1_9FIRM</name>
<dbReference type="EC" id="2.1.3.15" evidence="4"/>
<dbReference type="InterPro" id="IPR029045">
    <property type="entry name" value="ClpP/crotonase-like_dom_sf"/>
</dbReference>
<dbReference type="OrthoDB" id="9803706at2"/>
<keyword evidence="4" id="KW-0276">Fatty acid metabolism</keyword>
<keyword evidence="4" id="KW-0067">ATP-binding</keyword>
<dbReference type="PRINTS" id="PR01070">
    <property type="entry name" value="ACCCTRFRASEB"/>
</dbReference>
<feature type="binding site" evidence="4">
    <location>
        <position position="60"/>
    </location>
    <ligand>
        <name>Zn(2+)</name>
        <dbReference type="ChEBI" id="CHEBI:29105"/>
    </ligand>
</feature>
<keyword evidence="4" id="KW-0863">Zinc-finger</keyword>
<dbReference type="InterPro" id="IPR034733">
    <property type="entry name" value="AcCoA_carboxyl_beta"/>
</dbReference>
<dbReference type="Pfam" id="PF01039">
    <property type="entry name" value="Carboxyl_trans"/>
    <property type="match status" value="1"/>
</dbReference>
<dbReference type="GO" id="GO:2001295">
    <property type="term" value="P:malonyl-CoA biosynthetic process"/>
    <property type="evidence" value="ECO:0007669"/>
    <property type="project" value="UniProtKB-UniRule"/>
</dbReference>
<organism evidence="6 7">
    <name type="scientific">Anaerorhabdus furcosa</name>
    <dbReference type="NCBI Taxonomy" id="118967"/>
    <lineage>
        <taxon>Bacteria</taxon>
        <taxon>Bacillati</taxon>
        <taxon>Bacillota</taxon>
        <taxon>Erysipelotrichia</taxon>
        <taxon>Erysipelotrichales</taxon>
        <taxon>Erysipelotrichaceae</taxon>
        <taxon>Anaerorhabdus</taxon>
    </lineage>
</organism>
<comment type="function">
    <text evidence="4">Component of the acetyl coenzyme A carboxylase (ACC) complex. Biotin carboxylase (BC) catalyzes the carboxylation of biotin on its carrier protein (BCCP) and then the CO(2) group is transferred by the transcarboxylase to acetyl-CoA to form malonyl-CoA.</text>
</comment>
<keyword evidence="4" id="KW-0275">Fatty acid biosynthesis</keyword>
<evidence type="ECO:0000256" key="3">
    <source>
        <dbReference type="ARBA" id="ARBA00023098"/>
    </source>
</evidence>
<evidence type="ECO:0000259" key="5">
    <source>
        <dbReference type="PROSITE" id="PS50980"/>
    </source>
</evidence>
<dbReference type="Proteomes" id="UP000243297">
    <property type="component" value="Unassembled WGS sequence"/>
</dbReference>
<dbReference type="GO" id="GO:0008270">
    <property type="term" value="F:zinc ion binding"/>
    <property type="evidence" value="ECO:0007669"/>
    <property type="project" value="UniProtKB-UniRule"/>
</dbReference>